<name>V4B316_LOTGI</name>
<evidence type="ECO:0000313" key="9">
    <source>
        <dbReference type="EMBL" id="ESP04608.1"/>
    </source>
</evidence>
<feature type="transmembrane region" description="Helical" evidence="8">
    <location>
        <begin position="6"/>
        <end position="27"/>
    </location>
</feature>
<dbReference type="GeneID" id="20251883"/>
<evidence type="ECO:0000256" key="4">
    <source>
        <dbReference type="ARBA" id="ARBA00023040"/>
    </source>
</evidence>
<feature type="non-terminal residue" evidence="9">
    <location>
        <position position="1"/>
    </location>
</feature>
<evidence type="ECO:0008006" key="11">
    <source>
        <dbReference type="Google" id="ProtNLM"/>
    </source>
</evidence>
<dbReference type="GO" id="GO:0016020">
    <property type="term" value="C:membrane"/>
    <property type="evidence" value="ECO:0007669"/>
    <property type="project" value="UniProtKB-SubCell"/>
</dbReference>
<keyword evidence="2 8" id="KW-0812">Transmembrane</keyword>
<keyword evidence="4" id="KW-0297">G-protein coupled receptor</keyword>
<dbReference type="Gene3D" id="1.20.1070.10">
    <property type="entry name" value="Rhodopsin 7-helix transmembrane proteins"/>
    <property type="match status" value="1"/>
</dbReference>
<sequence length="86" mass="9895">VGCQINGFLGFYFGICGMETLAVMSFVRYIKICHRRYAARLNDCWTYFMIIAIYVSCAIIAGCPFFSWGEYDLEIFGTSCSVVWRK</sequence>
<evidence type="ECO:0000256" key="1">
    <source>
        <dbReference type="ARBA" id="ARBA00004141"/>
    </source>
</evidence>
<protein>
    <recommendedName>
        <fullName evidence="11">G-protein coupled receptors family 1 profile domain-containing protein</fullName>
    </recommendedName>
</protein>
<comment type="subcellular location">
    <subcellularLocation>
        <location evidence="1">Membrane</location>
        <topology evidence="1">Multi-pass membrane protein</topology>
    </subcellularLocation>
</comment>
<dbReference type="Pfam" id="PF00001">
    <property type="entry name" value="7tm_1"/>
    <property type="match status" value="1"/>
</dbReference>
<keyword evidence="6" id="KW-0675">Receptor</keyword>
<evidence type="ECO:0000313" key="10">
    <source>
        <dbReference type="Proteomes" id="UP000030746"/>
    </source>
</evidence>
<gene>
    <name evidence="9" type="ORF">LOTGIDRAFT_68649</name>
</gene>
<dbReference type="SUPFAM" id="SSF81321">
    <property type="entry name" value="Family A G protein-coupled receptor-like"/>
    <property type="match status" value="1"/>
</dbReference>
<dbReference type="AlphaFoldDB" id="V4B316"/>
<organism evidence="9 10">
    <name type="scientific">Lottia gigantea</name>
    <name type="common">Giant owl limpet</name>
    <dbReference type="NCBI Taxonomy" id="225164"/>
    <lineage>
        <taxon>Eukaryota</taxon>
        <taxon>Metazoa</taxon>
        <taxon>Spiralia</taxon>
        <taxon>Lophotrochozoa</taxon>
        <taxon>Mollusca</taxon>
        <taxon>Gastropoda</taxon>
        <taxon>Patellogastropoda</taxon>
        <taxon>Lottioidea</taxon>
        <taxon>Lottiidae</taxon>
        <taxon>Lottia</taxon>
    </lineage>
</organism>
<dbReference type="InterPro" id="IPR050125">
    <property type="entry name" value="GPCR_opsins"/>
</dbReference>
<evidence type="ECO:0000256" key="6">
    <source>
        <dbReference type="ARBA" id="ARBA00023170"/>
    </source>
</evidence>
<dbReference type="CTD" id="20251883"/>
<dbReference type="HOGENOM" id="CLU_2504261_0_0_1"/>
<dbReference type="KEGG" id="lgi:LOTGIDRAFT_68649"/>
<feature type="transmembrane region" description="Helical" evidence="8">
    <location>
        <begin position="47"/>
        <end position="68"/>
    </location>
</feature>
<dbReference type="GO" id="GO:0004930">
    <property type="term" value="F:G protein-coupled receptor activity"/>
    <property type="evidence" value="ECO:0007669"/>
    <property type="project" value="UniProtKB-KW"/>
</dbReference>
<dbReference type="OrthoDB" id="5564849at2759"/>
<proteinExistence type="predicted"/>
<evidence type="ECO:0000256" key="3">
    <source>
        <dbReference type="ARBA" id="ARBA00022989"/>
    </source>
</evidence>
<keyword evidence="5 8" id="KW-0472">Membrane</keyword>
<reference evidence="9 10" key="1">
    <citation type="journal article" date="2013" name="Nature">
        <title>Insights into bilaterian evolution from three spiralian genomes.</title>
        <authorList>
            <person name="Simakov O."/>
            <person name="Marletaz F."/>
            <person name="Cho S.J."/>
            <person name="Edsinger-Gonzales E."/>
            <person name="Havlak P."/>
            <person name="Hellsten U."/>
            <person name="Kuo D.H."/>
            <person name="Larsson T."/>
            <person name="Lv J."/>
            <person name="Arendt D."/>
            <person name="Savage R."/>
            <person name="Osoegawa K."/>
            <person name="de Jong P."/>
            <person name="Grimwood J."/>
            <person name="Chapman J.A."/>
            <person name="Shapiro H."/>
            <person name="Aerts A."/>
            <person name="Otillar R.P."/>
            <person name="Terry A.Y."/>
            <person name="Boore J.L."/>
            <person name="Grigoriev I.V."/>
            <person name="Lindberg D.R."/>
            <person name="Seaver E.C."/>
            <person name="Weisblat D.A."/>
            <person name="Putnam N.H."/>
            <person name="Rokhsar D.S."/>
        </authorList>
    </citation>
    <scope>NUCLEOTIDE SEQUENCE [LARGE SCALE GENOMIC DNA]</scope>
</reference>
<keyword evidence="10" id="KW-1185">Reference proteome</keyword>
<keyword evidence="7" id="KW-0807">Transducer</keyword>
<dbReference type="PANTHER" id="PTHR24240">
    <property type="entry name" value="OPSIN"/>
    <property type="match status" value="1"/>
</dbReference>
<feature type="non-terminal residue" evidence="9">
    <location>
        <position position="86"/>
    </location>
</feature>
<dbReference type="RefSeq" id="XP_009044705.1">
    <property type="nucleotide sequence ID" value="XM_009046457.1"/>
</dbReference>
<evidence type="ECO:0000256" key="8">
    <source>
        <dbReference type="SAM" id="Phobius"/>
    </source>
</evidence>
<evidence type="ECO:0000256" key="5">
    <source>
        <dbReference type="ARBA" id="ARBA00023136"/>
    </source>
</evidence>
<keyword evidence="3 8" id="KW-1133">Transmembrane helix</keyword>
<accession>V4B316</accession>
<dbReference type="Proteomes" id="UP000030746">
    <property type="component" value="Unassembled WGS sequence"/>
</dbReference>
<dbReference type="EMBL" id="KB199680">
    <property type="protein sequence ID" value="ESP04608.1"/>
    <property type="molecule type" value="Genomic_DNA"/>
</dbReference>
<evidence type="ECO:0000256" key="2">
    <source>
        <dbReference type="ARBA" id="ARBA00022692"/>
    </source>
</evidence>
<dbReference type="InterPro" id="IPR000276">
    <property type="entry name" value="GPCR_Rhodpsn"/>
</dbReference>
<evidence type="ECO:0000256" key="7">
    <source>
        <dbReference type="ARBA" id="ARBA00023224"/>
    </source>
</evidence>